<comment type="caution">
    <text evidence="1">The sequence shown here is derived from an EMBL/GenBank/DDBJ whole genome shotgun (WGS) entry which is preliminary data.</text>
</comment>
<keyword evidence="2" id="KW-1185">Reference proteome</keyword>
<evidence type="ECO:0000313" key="1">
    <source>
        <dbReference type="EMBL" id="KAJ8677078.1"/>
    </source>
</evidence>
<reference evidence="1" key="1">
    <citation type="submission" date="2023-04" db="EMBL/GenBank/DDBJ databases">
        <title>A chromosome-level genome assembly of the parasitoid wasp Eretmocerus hayati.</title>
        <authorList>
            <person name="Zhong Y."/>
            <person name="Liu S."/>
            <person name="Liu Y."/>
        </authorList>
    </citation>
    <scope>NUCLEOTIDE SEQUENCE</scope>
    <source>
        <strain evidence="1">ZJU_SS_LIU_2023</strain>
    </source>
</reference>
<feature type="non-terminal residue" evidence="1">
    <location>
        <position position="178"/>
    </location>
</feature>
<proteinExistence type="predicted"/>
<evidence type="ECO:0000313" key="2">
    <source>
        <dbReference type="Proteomes" id="UP001239111"/>
    </source>
</evidence>
<dbReference type="Proteomes" id="UP001239111">
    <property type="component" value="Chromosome 2"/>
</dbReference>
<gene>
    <name evidence="1" type="ORF">QAD02_012865</name>
</gene>
<protein>
    <submittedName>
        <fullName evidence="1">Uncharacterized protein</fullName>
    </submittedName>
</protein>
<accession>A0ACC2P0U3</accession>
<dbReference type="EMBL" id="CM056742">
    <property type="protein sequence ID" value="KAJ8677078.1"/>
    <property type="molecule type" value="Genomic_DNA"/>
</dbReference>
<sequence length="178" mass="19188">VVSTYLVHHGYCETALTFANSSGQSFGEDLASIQNRQKVLKLILSGQVGQAISLTMKLYPGLLERDGNLLFALKCRQFIEMVNGSDSEMQHHNIECAFGVIQATNGRTHSHGAPSSEITQDNSSANGPMSQLRSNGRIVSDIEMVNPNDAKLETSHSHEKSSVSANGDPNASGEDIIM</sequence>
<name>A0ACC2P0U3_9HYME</name>
<organism evidence="1 2">
    <name type="scientific">Eretmocerus hayati</name>
    <dbReference type="NCBI Taxonomy" id="131215"/>
    <lineage>
        <taxon>Eukaryota</taxon>
        <taxon>Metazoa</taxon>
        <taxon>Ecdysozoa</taxon>
        <taxon>Arthropoda</taxon>
        <taxon>Hexapoda</taxon>
        <taxon>Insecta</taxon>
        <taxon>Pterygota</taxon>
        <taxon>Neoptera</taxon>
        <taxon>Endopterygota</taxon>
        <taxon>Hymenoptera</taxon>
        <taxon>Apocrita</taxon>
        <taxon>Proctotrupomorpha</taxon>
        <taxon>Chalcidoidea</taxon>
        <taxon>Aphelinidae</taxon>
        <taxon>Aphelininae</taxon>
        <taxon>Eretmocerus</taxon>
    </lineage>
</organism>
<feature type="non-terminal residue" evidence="1">
    <location>
        <position position="1"/>
    </location>
</feature>